<comment type="caution">
    <text evidence="1">The sequence shown here is derived from an EMBL/GenBank/DDBJ whole genome shotgun (WGS) entry which is preliminary data.</text>
</comment>
<proteinExistence type="predicted"/>
<accession>A0A9W8NFB7</accession>
<dbReference type="InterPro" id="IPR011990">
    <property type="entry name" value="TPR-like_helical_dom_sf"/>
</dbReference>
<dbReference type="AlphaFoldDB" id="A0A9W8NFB7"/>
<protein>
    <submittedName>
        <fullName evidence="1">Uncharacterized protein</fullName>
    </submittedName>
</protein>
<dbReference type="Pfam" id="PF06041">
    <property type="entry name" value="DUF924"/>
    <property type="match status" value="1"/>
</dbReference>
<dbReference type="Gene3D" id="1.20.58.320">
    <property type="entry name" value="TPR-like"/>
    <property type="match status" value="1"/>
</dbReference>
<gene>
    <name evidence="1" type="ORF">NPX13_g4964</name>
</gene>
<reference evidence="1" key="1">
    <citation type="submission" date="2022-07" db="EMBL/GenBank/DDBJ databases">
        <title>Genome Sequence of Xylaria arbuscula.</title>
        <authorList>
            <person name="Buettner E."/>
        </authorList>
    </citation>
    <scope>NUCLEOTIDE SEQUENCE</scope>
    <source>
        <strain evidence="1">VT107</strain>
    </source>
</reference>
<name>A0A9W8NFB7_9PEZI</name>
<dbReference type="SUPFAM" id="SSF48452">
    <property type="entry name" value="TPR-like"/>
    <property type="match status" value="1"/>
</dbReference>
<sequence length="212" mass="24244">MATIDRSEKVAWHITRPPMPPRHLVEPYLLTRFDKNKPIDDTSHADDLIDFLDLLLSVKGIEVLFTSSVDVNEKFKQWAPLVRAAENGSLAAWGRSPEGALALILLLTVVPRKIYFNIPFLLVQLEAQALGLAVDFILSGVYGPCPIQWKMFFYYPCILQETLRQLPVGPIERMAARSKTRSRHRISVKEVADAIIRHAKDFCGFRRYRELE</sequence>
<evidence type="ECO:0000313" key="1">
    <source>
        <dbReference type="EMBL" id="KAJ3572674.1"/>
    </source>
</evidence>
<organism evidence="1 2">
    <name type="scientific">Xylaria arbuscula</name>
    <dbReference type="NCBI Taxonomy" id="114810"/>
    <lineage>
        <taxon>Eukaryota</taxon>
        <taxon>Fungi</taxon>
        <taxon>Dikarya</taxon>
        <taxon>Ascomycota</taxon>
        <taxon>Pezizomycotina</taxon>
        <taxon>Sordariomycetes</taxon>
        <taxon>Xylariomycetidae</taxon>
        <taxon>Xylariales</taxon>
        <taxon>Xylariaceae</taxon>
        <taxon>Xylaria</taxon>
    </lineage>
</organism>
<dbReference type="InterPro" id="IPR010323">
    <property type="entry name" value="DUF924"/>
</dbReference>
<dbReference type="EMBL" id="JANPWZ010000745">
    <property type="protein sequence ID" value="KAJ3572674.1"/>
    <property type="molecule type" value="Genomic_DNA"/>
</dbReference>
<dbReference type="Proteomes" id="UP001148614">
    <property type="component" value="Unassembled WGS sequence"/>
</dbReference>
<keyword evidence="2" id="KW-1185">Reference proteome</keyword>
<evidence type="ECO:0000313" key="2">
    <source>
        <dbReference type="Proteomes" id="UP001148614"/>
    </source>
</evidence>